<dbReference type="GO" id="GO:0034605">
    <property type="term" value="P:cellular response to heat"/>
    <property type="evidence" value="ECO:0007669"/>
    <property type="project" value="TreeGrafter"/>
</dbReference>
<dbReference type="STRING" id="3818.A0A445DBG9"/>
<sequence length="555" mass="62416">MYQTLETATGSDAANILKPMLAEGKLSCIGATTFDEYRKYIEKDRALVRRFETVEVDQSSVEHTVKILQGLCKLFEEYHGVTFSEPALQNAAKLSDRYITNKLLPSKAIAVIDRAASKVKLRVTKTNDESDTMKRGKRIIHDIQDIKRLKHKMENDDMINLIQPHTRGRPVNNASFKESIALSLEREVQHAKDELNKVKVELNESNLELGDEVTAEDIASVVSEMTKIPLEKLTESESEQLLQLGTELHKRVVGQEHAVEAVVKAVQRSRVVLGNQKRPTASFMFMGPTGVGKTELAKALAYLLFNTEEALVRFDMSAYKEKHAVSRLIGSPPGYKQHEEGGQLTEAIRRRPYSVILFDEIEKAHPELLEVLLPILDEGKIKDAAGRLVNFTNTVIIMTSNVGSEKILSDANDNLPYENLKKNAMEAARSHAHFKPEFINRIDEFLVFLPLSTDQIEAIVALQLAELEKRYASQREMKIQATPDAIKLLANLEDDDKQYGARPVRRVILDKVEDQLVQRILRQEFQNGDTISIGIDTTSSSSSSPAQQLSFQKLN</sequence>
<dbReference type="InterPro" id="IPR027417">
    <property type="entry name" value="P-loop_NTPase"/>
</dbReference>
<dbReference type="CDD" id="cd19499">
    <property type="entry name" value="RecA-like_ClpB_Hsp104-like"/>
    <property type="match status" value="1"/>
</dbReference>
<organism evidence="8 9">
    <name type="scientific">Arachis hypogaea</name>
    <name type="common">Peanut</name>
    <dbReference type="NCBI Taxonomy" id="3818"/>
    <lineage>
        <taxon>Eukaryota</taxon>
        <taxon>Viridiplantae</taxon>
        <taxon>Streptophyta</taxon>
        <taxon>Embryophyta</taxon>
        <taxon>Tracheophyta</taxon>
        <taxon>Spermatophyta</taxon>
        <taxon>Magnoliopsida</taxon>
        <taxon>eudicotyledons</taxon>
        <taxon>Gunneridae</taxon>
        <taxon>Pentapetalae</taxon>
        <taxon>rosids</taxon>
        <taxon>fabids</taxon>
        <taxon>Fabales</taxon>
        <taxon>Fabaceae</taxon>
        <taxon>Papilionoideae</taxon>
        <taxon>50 kb inversion clade</taxon>
        <taxon>dalbergioids sensu lato</taxon>
        <taxon>Dalbergieae</taxon>
        <taxon>Pterocarpus clade</taxon>
        <taxon>Arachis</taxon>
    </lineage>
</organism>
<dbReference type="PANTHER" id="PTHR11638:SF18">
    <property type="entry name" value="HEAT SHOCK PROTEIN 104"/>
    <property type="match status" value="1"/>
</dbReference>
<keyword evidence="4" id="KW-0143">Chaperone</keyword>
<dbReference type="Gene3D" id="3.40.50.300">
    <property type="entry name" value="P-loop containing nucleotide triphosphate hydrolases"/>
    <property type="match status" value="2"/>
</dbReference>
<reference evidence="8 9" key="1">
    <citation type="submission" date="2019-01" db="EMBL/GenBank/DDBJ databases">
        <title>Sequencing of cultivated peanut Arachis hypogaea provides insights into genome evolution and oil improvement.</title>
        <authorList>
            <person name="Chen X."/>
        </authorList>
    </citation>
    <scope>NUCLEOTIDE SEQUENCE [LARGE SCALE GENOMIC DNA]</scope>
    <source>
        <strain evidence="9">cv. Fuhuasheng</strain>
        <tissue evidence="8">Leaves</tissue>
    </source>
</reference>
<evidence type="ECO:0000313" key="9">
    <source>
        <dbReference type="Proteomes" id="UP000289738"/>
    </source>
</evidence>
<dbReference type="GO" id="GO:0006355">
    <property type="term" value="P:regulation of DNA-templated transcription"/>
    <property type="evidence" value="ECO:0007669"/>
    <property type="project" value="InterPro"/>
</dbReference>
<dbReference type="AlphaFoldDB" id="A0A445DBG9"/>
<dbReference type="InterPro" id="IPR003593">
    <property type="entry name" value="AAA+_ATPase"/>
</dbReference>
<evidence type="ECO:0000256" key="3">
    <source>
        <dbReference type="ARBA" id="ARBA00022840"/>
    </source>
</evidence>
<dbReference type="InterPro" id="IPR018368">
    <property type="entry name" value="ClpA/B_CS1"/>
</dbReference>
<keyword evidence="9" id="KW-1185">Reference proteome</keyword>
<dbReference type="Pfam" id="PF07724">
    <property type="entry name" value="AAA_2"/>
    <property type="match status" value="1"/>
</dbReference>
<dbReference type="InterPro" id="IPR019489">
    <property type="entry name" value="Clp_ATPase_C"/>
</dbReference>
<dbReference type="InterPro" id="IPR001270">
    <property type="entry name" value="ClpA/B"/>
</dbReference>
<dbReference type="InterPro" id="IPR003959">
    <property type="entry name" value="ATPase_AAA_core"/>
</dbReference>
<gene>
    <name evidence="8" type="ORF">Ahy_A04g017563</name>
</gene>
<dbReference type="InterPro" id="IPR050130">
    <property type="entry name" value="ClpA_ClpB"/>
</dbReference>
<keyword evidence="2" id="KW-0547">Nucleotide-binding</keyword>
<name>A0A445DBG9_ARAHY</name>
<feature type="domain" description="Sigma-54 factor interaction" evidence="7">
    <location>
        <begin position="252"/>
        <end position="491"/>
    </location>
</feature>
<dbReference type="Pfam" id="PF10431">
    <property type="entry name" value="ClpB_D2-small"/>
    <property type="match status" value="1"/>
</dbReference>
<dbReference type="Proteomes" id="UP000289738">
    <property type="component" value="Chromosome A04"/>
</dbReference>
<dbReference type="SUPFAM" id="SSF52540">
    <property type="entry name" value="P-loop containing nucleoside triphosphate hydrolases"/>
    <property type="match status" value="2"/>
</dbReference>
<evidence type="ECO:0000256" key="5">
    <source>
        <dbReference type="SAM" id="Coils"/>
    </source>
</evidence>
<feature type="compositionally biased region" description="Low complexity" evidence="6">
    <location>
        <begin position="532"/>
        <end position="544"/>
    </location>
</feature>
<dbReference type="InterPro" id="IPR002078">
    <property type="entry name" value="Sigma_54_int"/>
</dbReference>
<dbReference type="SMART" id="SM01086">
    <property type="entry name" value="ClpB_D2-small"/>
    <property type="match status" value="1"/>
</dbReference>
<dbReference type="Gene3D" id="1.10.8.60">
    <property type="match status" value="2"/>
</dbReference>
<dbReference type="GO" id="GO:0005737">
    <property type="term" value="C:cytoplasm"/>
    <property type="evidence" value="ECO:0007669"/>
    <property type="project" value="TreeGrafter"/>
</dbReference>
<dbReference type="FunFam" id="3.40.50.300:FF:000025">
    <property type="entry name" value="ATP-dependent Clp protease subunit"/>
    <property type="match status" value="1"/>
</dbReference>
<dbReference type="EMBL" id="SDMP01000004">
    <property type="protein sequence ID" value="RYR60506.1"/>
    <property type="molecule type" value="Genomic_DNA"/>
</dbReference>
<keyword evidence="1" id="KW-0677">Repeat</keyword>
<evidence type="ECO:0000256" key="4">
    <source>
        <dbReference type="ARBA" id="ARBA00023186"/>
    </source>
</evidence>
<dbReference type="SMART" id="SM00382">
    <property type="entry name" value="AAA"/>
    <property type="match status" value="1"/>
</dbReference>
<dbReference type="PROSITE" id="PS00870">
    <property type="entry name" value="CLPAB_1"/>
    <property type="match status" value="1"/>
</dbReference>
<evidence type="ECO:0000256" key="1">
    <source>
        <dbReference type="ARBA" id="ARBA00022737"/>
    </source>
</evidence>
<dbReference type="PRINTS" id="PR00300">
    <property type="entry name" value="CLPPROTEASEA"/>
</dbReference>
<dbReference type="PROSITE" id="PS50045">
    <property type="entry name" value="SIGMA54_INTERACT_4"/>
    <property type="match status" value="1"/>
</dbReference>
<evidence type="ECO:0000313" key="8">
    <source>
        <dbReference type="EMBL" id="RYR60506.1"/>
    </source>
</evidence>
<dbReference type="GO" id="GO:0005524">
    <property type="term" value="F:ATP binding"/>
    <property type="evidence" value="ECO:0007669"/>
    <property type="project" value="UniProtKB-KW"/>
</dbReference>
<dbReference type="GO" id="GO:0016887">
    <property type="term" value="F:ATP hydrolysis activity"/>
    <property type="evidence" value="ECO:0007669"/>
    <property type="project" value="InterPro"/>
</dbReference>
<feature type="coiled-coil region" evidence="5">
    <location>
        <begin position="181"/>
        <end position="208"/>
    </location>
</feature>
<feature type="region of interest" description="Disordered" evidence="6">
    <location>
        <begin position="532"/>
        <end position="555"/>
    </location>
</feature>
<dbReference type="PANTHER" id="PTHR11638">
    <property type="entry name" value="ATP-DEPENDENT CLP PROTEASE"/>
    <property type="match status" value="1"/>
</dbReference>
<dbReference type="InterPro" id="IPR041546">
    <property type="entry name" value="ClpA/ClpB_AAA_lid"/>
</dbReference>
<proteinExistence type="predicted"/>
<accession>A0A445DBG9</accession>
<feature type="compositionally biased region" description="Polar residues" evidence="6">
    <location>
        <begin position="545"/>
        <end position="555"/>
    </location>
</feature>
<dbReference type="Pfam" id="PF17871">
    <property type="entry name" value="AAA_lid_9"/>
    <property type="match status" value="1"/>
</dbReference>
<keyword evidence="5" id="KW-0175">Coiled coil</keyword>
<evidence type="ECO:0000259" key="7">
    <source>
        <dbReference type="PROSITE" id="PS50045"/>
    </source>
</evidence>
<evidence type="ECO:0000256" key="2">
    <source>
        <dbReference type="ARBA" id="ARBA00022741"/>
    </source>
</evidence>
<keyword evidence="3" id="KW-0067">ATP-binding</keyword>
<protein>
    <recommendedName>
        <fullName evidence="7">Sigma-54 factor interaction domain-containing protein</fullName>
    </recommendedName>
</protein>
<evidence type="ECO:0000256" key="6">
    <source>
        <dbReference type="SAM" id="MobiDB-lite"/>
    </source>
</evidence>
<comment type="caution">
    <text evidence="8">The sequence shown here is derived from an EMBL/GenBank/DDBJ whole genome shotgun (WGS) entry which is preliminary data.</text>
</comment>